<name>A0A495V1X3_9GAMM</name>
<accession>A0A495V1X3</accession>
<keyword evidence="6" id="KW-0149">Chlorophyll biosynthesis</keyword>
<feature type="transmembrane region" description="Helical" evidence="7">
    <location>
        <begin position="250"/>
        <end position="268"/>
    </location>
</feature>
<dbReference type="InterPro" id="IPR050475">
    <property type="entry name" value="Prenyltransferase_related"/>
</dbReference>
<evidence type="ECO:0000313" key="9">
    <source>
        <dbReference type="Proteomes" id="UP000274556"/>
    </source>
</evidence>
<dbReference type="AlphaFoldDB" id="A0A495V1X3"/>
<organism evidence="8 9">
    <name type="scientific">Thiocapsa rosea</name>
    <dbReference type="NCBI Taxonomy" id="69360"/>
    <lineage>
        <taxon>Bacteria</taxon>
        <taxon>Pseudomonadati</taxon>
        <taxon>Pseudomonadota</taxon>
        <taxon>Gammaproteobacteria</taxon>
        <taxon>Chromatiales</taxon>
        <taxon>Chromatiaceae</taxon>
        <taxon>Thiocapsa</taxon>
    </lineage>
</organism>
<dbReference type="GO" id="GO:0016765">
    <property type="term" value="F:transferase activity, transferring alkyl or aryl (other than methyl) groups"/>
    <property type="evidence" value="ECO:0007669"/>
    <property type="project" value="InterPro"/>
</dbReference>
<evidence type="ECO:0000256" key="6">
    <source>
        <dbReference type="ARBA" id="ARBA00023171"/>
    </source>
</evidence>
<dbReference type="EMBL" id="RBXL01000001">
    <property type="protein sequence ID" value="RKT43406.1"/>
    <property type="molecule type" value="Genomic_DNA"/>
</dbReference>
<keyword evidence="2" id="KW-1003">Cell membrane</keyword>
<comment type="subcellular location">
    <subcellularLocation>
        <location evidence="1">Membrane</location>
        <topology evidence="1">Multi-pass membrane protein</topology>
    </subcellularLocation>
</comment>
<dbReference type="GO" id="GO:0016020">
    <property type="term" value="C:membrane"/>
    <property type="evidence" value="ECO:0007669"/>
    <property type="project" value="UniProtKB-SubCell"/>
</dbReference>
<feature type="transmembrane region" description="Helical" evidence="7">
    <location>
        <begin position="275"/>
        <end position="297"/>
    </location>
</feature>
<dbReference type="InterPro" id="IPR044878">
    <property type="entry name" value="UbiA_sf"/>
</dbReference>
<feature type="transmembrane region" description="Helical" evidence="7">
    <location>
        <begin position="177"/>
        <end position="196"/>
    </location>
</feature>
<dbReference type="InterPro" id="IPR000537">
    <property type="entry name" value="UbiA_prenyltransferase"/>
</dbReference>
<dbReference type="Pfam" id="PF01040">
    <property type="entry name" value="UbiA"/>
    <property type="match status" value="1"/>
</dbReference>
<evidence type="ECO:0000256" key="4">
    <source>
        <dbReference type="ARBA" id="ARBA00022989"/>
    </source>
</evidence>
<reference evidence="8 9" key="1">
    <citation type="submission" date="2018-10" db="EMBL/GenBank/DDBJ databases">
        <title>Genomic Encyclopedia of Archaeal and Bacterial Type Strains, Phase II (KMG-II): from individual species to whole genera.</title>
        <authorList>
            <person name="Goeker M."/>
        </authorList>
    </citation>
    <scope>NUCLEOTIDE SEQUENCE [LARGE SCALE GENOMIC DNA]</scope>
    <source>
        <strain evidence="8 9">DSM 235</strain>
    </source>
</reference>
<keyword evidence="9" id="KW-1185">Reference proteome</keyword>
<evidence type="ECO:0000256" key="5">
    <source>
        <dbReference type="ARBA" id="ARBA00023136"/>
    </source>
</evidence>
<sequence length="302" mass="32514">MNRSALPAAPSAYPSMPAILEVSHPITWFPPMWAFACGVVSSGAPVLQQWWLLLAGVLLAGPLMCGTSQVVNDWYDRHVDAINEPNRPIPSGRIPGRWGLYLALIWTTLSLLLAWVLGPWVFGASLIGMALAWAYSAPPFRLKGNGWWGNLAVGFSYEGLAWVTGAAVMLGGAMPDWRILALAVLYSIGAHGIMTLNDFKAIEGDKQMNVRSLPVQLGVDGAARLASIVMAVPQAVVIALLLAWDKPAHAIAVGVVLMIQLLLMIRFLQSPRERATWFSGLGVSVYVTGMMISAFAVRGLLA</sequence>
<dbReference type="OrthoDB" id="8559716at2"/>
<feature type="transmembrane region" description="Helical" evidence="7">
    <location>
        <begin position="217"/>
        <end position="244"/>
    </location>
</feature>
<dbReference type="CDD" id="cd13958">
    <property type="entry name" value="PT_UbiA_chlorophyll"/>
    <property type="match status" value="1"/>
</dbReference>
<feature type="transmembrane region" description="Helical" evidence="7">
    <location>
        <begin position="147"/>
        <end position="171"/>
    </location>
</feature>
<dbReference type="Gene3D" id="1.10.357.140">
    <property type="entry name" value="UbiA prenyltransferase"/>
    <property type="match status" value="1"/>
</dbReference>
<dbReference type="GO" id="GO:0015995">
    <property type="term" value="P:chlorophyll biosynthetic process"/>
    <property type="evidence" value="ECO:0007669"/>
    <property type="project" value="UniProtKB-KW"/>
</dbReference>
<evidence type="ECO:0000256" key="2">
    <source>
        <dbReference type="ARBA" id="ARBA00022475"/>
    </source>
</evidence>
<feature type="transmembrane region" description="Helical" evidence="7">
    <location>
        <begin position="122"/>
        <end position="140"/>
    </location>
</feature>
<dbReference type="PANTHER" id="PTHR42723">
    <property type="entry name" value="CHLOROPHYLL SYNTHASE"/>
    <property type="match status" value="1"/>
</dbReference>
<evidence type="ECO:0000256" key="1">
    <source>
        <dbReference type="ARBA" id="ARBA00004141"/>
    </source>
</evidence>
<evidence type="ECO:0000256" key="3">
    <source>
        <dbReference type="ARBA" id="ARBA00022692"/>
    </source>
</evidence>
<feature type="transmembrane region" description="Helical" evidence="7">
    <location>
        <begin position="50"/>
        <end position="71"/>
    </location>
</feature>
<gene>
    <name evidence="8" type="ORF">BDD21_0739</name>
</gene>
<dbReference type="NCBIfam" id="TIGR01476">
    <property type="entry name" value="chlor_syn_BchG"/>
    <property type="match status" value="1"/>
</dbReference>
<comment type="caution">
    <text evidence="8">The sequence shown here is derived from an EMBL/GenBank/DDBJ whole genome shotgun (WGS) entry which is preliminary data.</text>
</comment>
<evidence type="ECO:0000313" key="8">
    <source>
        <dbReference type="EMBL" id="RKT43406.1"/>
    </source>
</evidence>
<keyword evidence="3 7" id="KW-0812">Transmembrane</keyword>
<dbReference type="RefSeq" id="WP_120795985.1">
    <property type="nucleotide sequence ID" value="NZ_RBXL01000001.1"/>
</dbReference>
<dbReference type="InterPro" id="IPR006372">
    <property type="entry name" value="Chl_synth"/>
</dbReference>
<keyword evidence="5 7" id="KW-0472">Membrane</keyword>
<evidence type="ECO:0000256" key="7">
    <source>
        <dbReference type="SAM" id="Phobius"/>
    </source>
</evidence>
<protein>
    <submittedName>
        <fullName evidence="8">Chlorophyll synthase</fullName>
    </submittedName>
</protein>
<dbReference type="Proteomes" id="UP000274556">
    <property type="component" value="Unassembled WGS sequence"/>
</dbReference>
<keyword evidence="4 7" id="KW-1133">Transmembrane helix</keyword>
<dbReference type="PANTHER" id="PTHR42723:SF1">
    <property type="entry name" value="CHLOROPHYLL SYNTHASE, CHLOROPLASTIC"/>
    <property type="match status" value="1"/>
</dbReference>
<proteinExistence type="predicted"/>
<dbReference type="NCBIfam" id="NF005742">
    <property type="entry name" value="PRK07566.1"/>
    <property type="match status" value="1"/>
</dbReference>